<keyword evidence="4" id="KW-1185">Reference proteome</keyword>
<dbReference type="Proteomes" id="UP000317316">
    <property type="component" value="Unassembled WGS sequence"/>
</dbReference>
<gene>
    <name evidence="3" type="ORF">FG382_16785</name>
</gene>
<evidence type="ECO:0000256" key="2">
    <source>
        <dbReference type="SAM" id="Phobius"/>
    </source>
</evidence>
<organism evidence="3 4">
    <name type="scientific">Psychrobacillus lasiicapitis</name>
    <dbReference type="NCBI Taxonomy" id="1636719"/>
    <lineage>
        <taxon>Bacteria</taxon>
        <taxon>Bacillati</taxon>
        <taxon>Bacillota</taxon>
        <taxon>Bacilli</taxon>
        <taxon>Bacillales</taxon>
        <taxon>Bacillaceae</taxon>
        <taxon>Psychrobacillus</taxon>
    </lineage>
</organism>
<feature type="transmembrane region" description="Helical" evidence="2">
    <location>
        <begin position="386"/>
        <end position="403"/>
    </location>
</feature>
<accession>A0A544T010</accession>
<keyword evidence="2" id="KW-0812">Transmembrane</keyword>
<proteinExistence type="predicted"/>
<dbReference type="AlphaFoldDB" id="A0A544T010"/>
<name>A0A544T010_9BACI</name>
<feature type="transmembrane region" description="Helical" evidence="2">
    <location>
        <begin position="329"/>
        <end position="350"/>
    </location>
</feature>
<feature type="region of interest" description="Disordered" evidence="1">
    <location>
        <begin position="77"/>
        <end position="96"/>
    </location>
</feature>
<dbReference type="EMBL" id="VDGH01000010">
    <property type="protein sequence ID" value="TQR10720.1"/>
    <property type="molecule type" value="Genomic_DNA"/>
</dbReference>
<feature type="transmembrane region" description="Helical" evidence="2">
    <location>
        <begin position="423"/>
        <end position="443"/>
    </location>
</feature>
<dbReference type="OrthoDB" id="3239452at2"/>
<evidence type="ECO:0000313" key="3">
    <source>
        <dbReference type="EMBL" id="TQR10720.1"/>
    </source>
</evidence>
<keyword evidence="2" id="KW-1133">Transmembrane helix</keyword>
<evidence type="ECO:0008006" key="5">
    <source>
        <dbReference type="Google" id="ProtNLM"/>
    </source>
</evidence>
<comment type="caution">
    <text evidence="3">The sequence shown here is derived from an EMBL/GenBank/DDBJ whole genome shotgun (WGS) entry which is preliminary data.</text>
</comment>
<sequence>MLANNLKQMDTIAVDENQPPSQSIMEQFEHLVVSSLFKAFGLNPALFNDQNGGNVDTLVTARKYGIKDEQARQAYDKRSAYNSNDYHGGGKSGSYGSKNATLSKMRDDGTLVDAYTGESLNGKFDLDHVISAKKIHGDPARLLAGLDGVELANQDTNLNATNFSINRSKNADTMDEVVARLQQRQAANEQKLKELKSIKNPTPEQQKQIEKHENLLKADFELMKKADKKARAVYNAQLGKAYYASGKFLKPAGKDAAITGYKMGLRQVLGLLFTEIWISVRKGIKNLIQKMKQNFQIKEFFIAIADIFKSTIQNIIIKYKKFIETFKEGLIAGVLSSITTTIVNIFIGTAKRVVQVIRECWASIVEISKILFFCDDHTTFSQKMKAVAKILVGLATVLLGTLIHEAVLKIPGLGQFDDVSDALAIFLSAFLTGIISIGLLYFIDHAQEVKQFFTFSYWLRDNIKEQTAYYENVNKQLAQKASELAQITYQEIEELIGKVRSYNEKIENASTKEELNCILTSIVKAENINMSYETKEQLRKKMLDKTTKFVFE</sequence>
<evidence type="ECO:0000313" key="4">
    <source>
        <dbReference type="Proteomes" id="UP000317316"/>
    </source>
</evidence>
<dbReference type="RefSeq" id="WP_142540040.1">
    <property type="nucleotide sequence ID" value="NZ_BMIE01000008.1"/>
</dbReference>
<evidence type="ECO:0000256" key="1">
    <source>
        <dbReference type="SAM" id="MobiDB-lite"/>
    </source>
</evidence>
<protein>
    <recommendedName>
        <fullName evidence="5">DNA repair protein</fullName>
    </recommendedName>
</protein>
<reference evidence="3 4" key="1">
    <citation type="submission" date="2019-05" db="EMBL/GenBank/DDBJ databases">
        <title>Psychrobacillus vulpis sp. nov., a new species isolated from feces of a red fox that inhabits in The Tablas de Daimiel Natural Park, Albacete, Spain.</title>
        <authorList>
            <person name="Rodriguez M."/>
            <person name="Reina J.C."/>
            <person name="Bejar V."/>
            <person name="Llamas I."/>
        </authorList>
    </citation>
    <scope>NUCLEOTIDE SEQUENCE [LARGE SCALE GENOMIC DNA]</scope>
    <source>
        <strain evidence="3 4">NEAU-3TGS17</strain>
    </source>
</reference>
<keyword evidence="2" id="KW-0472">Membrane</keyword>